<dbReference type="PANTHER" id="PTHR31988:SF19">
    <property type="entry name" value="9-O-ACETYL-N-ACETYLNEURAMINIC ACID DEACETYLASE-RELATED"/>
    <property type="match status" value="1"/>
</dbReference>
<dbReference type="AlphaFoldDB" id="A0A0A9GIY1"/>
<feature type="domain" description="Sialate O-acetylesterase" evidence="3">
    <location>
        <begin position="61"/>
        <end position="292"/>
    </location>
</feature>
<dbReference type="InterPro" id="IPR005181">
    <property type="entry name" value="SASA"/>
</dbReference>
<evidence type="ECO:0000256" key="2">
    <source>
        <dbReference type="SAM" id="MobiDB-lite"/>
    </source>
</evidence>
<reference evidence="4" key="2">
    <citation type="journal article" date="2015" name="Data Brief">
        <title>Shoot transcriptome of the giant reed, Arundo donax.</title>
        <authorList>
            <person name="Barrero R.A."/>
            <person name="Guerrero F.D."/>
            <person name="Moolhuijzen P."/>
            <person name="Goolsby J.A."/>
            <person name="Tidwell J."/>
            <person name="Bellgard S.E."/>
            <person name="Bellgard M.I."/>
        </authorList>
    </citation>
    <scope>NUCLEOTIDE SEQUENCE</scope>
    <source>
        <tissue evidence="4">Shoot tissue taken approximately 20 cm above the soil surface</tissue>
    </source>
</reference>
<keyword evidence="1" id="KW-0378">Hydrolase</keyword>
<feature type="region of interest" description="Disordered" evidence="2">
    <location>
        <begin position="1"/>
        <end position="41"/>
    </location>
</feature>
<feature type="compositionally biased region" description="Polar residues" evidence="2">
    <location>
        <begin position="15"/>
        <end position="26"/>
    </location>
</feature>
<dbReference type="InterPro" id="IPR052940">
    <property type="entry name" value="Carb_Esterase_6"/>
</dbReference>
<name>A0A0A9GIY1_ARUDO</name>
<evidence type="ECO:0000313" key="4">
    <source>
        <dbReference type="EMBL" id="JAE22501.1"/>
    </source>
</evidence>
<dbReference type="PANTHER" id="PTHR31988">
    <property type="entry name" value="ESTERASE, PUTATIVE (DUF303)-RELATED"/>
    <property type="match status" value="1"/>
</dbReference>
<reference evidence="4" key="1">
    <citation type="submission" date="2014-09" db="EMBL/GenBank/DDBJ databases">
        <authorList>
            <person name="Magalhaes I.L.F."/>
            <person name="Oliveira U."/>
            <person name="Santos F.R."/>
            <person name="Vidigal T.H.D.A."/>
            <person name="Brescovit A.D."/>
            <person name="Santos A.J."/>
        </authorList>
    </citation>
    <scope>NUCLEOTIDE SEQUENCE</scope>
    <source>
        <tissue evidence="4">Shoot tissue taken approximately 20 cm above the soil surface</tissue>
    </source>
</reference>
<dbReference type="SUPFAM" id="SSF52266">
    <property type="entry name" value="SGNH hydrolase"/>
    <property type="match status" value="1"/>
</dbReference>
<dbReference type="GO" id="GO:0016787">
    <property type="term" value="F:hydrolase activity"/>
    <property type="evidence" value="ECO:0007669"/>
    <property type="project" value="UniProtKB-KW"/>
</dbReference>
<dbReference type="Pfam" id="PF03629">
    <property type="entry name" value="SASA"/>
    <property type="match status" value="1"/>
</dbReference>
<accession>A0A0A9GIY1</accession>
<dbReference type="EMBL" id="GBRH01175395">
    <property type="protein sequence ID" value="JAE22501.1"/>
    <property type="molecule type" value="Transcribed_RNA"/>
</dbReference>
<dbReference type="Gene3D" id="3.40.50.1110">
    <property type="entry name" value="SGNH hydrolase"/>
    <property type="match status" value="1"/>
</dbReference>
<dbReference type="InterPro" id="IPR036514">
    <property type="entry name" value="SGNH_hydro_sf"/>
</dbReference>
<proteinExistence type="predicted"/>
<protein>
    <recommendedName>
        <fullName evidence="3">Sialate O-acetylesterase domain-containing protein</fullName>
    </recommendedName>
</protein>
<evidence type="ECO:0000259" key="3">
    <source>
        <dbReference type="Pfam" id="PF03629"/>
    </source>
</evidence>
<evidence type="ECO:0000256" key="1">
    <source>
        <dbReference type="ARBA" id="ARBA00022801"/>
    </source>
</evidence>
<sequence length="299" mass="32086">MSDVSARCKQRSGQRTRPPNGITYSIANPPPPSKPALDAAQPAAFSSPFSLSPPRLAALAMRIFVLSGQSNMAGRGGVHHRRWDGVVPPECAPDPRILRLSAALQWEEAREPLHADIDTTKTCGVGPGMAFARAVLPRLEPPGPGAEVGLVPCAVGGTAIREWARGEHLYEQMLRRARAAAGCGEIEAVLWYQGESDAESDAETAVYRENVERLIANVRADLGMPQLPFIQVALASGNKRNIEKVRSAQLSVNLPNVVTIDAMGLALNEDNLHLATESQVKLGAMLAEAYIKNFLTSPC</sequence>
<organism evidence="4">
    <name type="scientific">Arundo donax</name>
    <name type="common">Giant reed</name>
    <name type="synonym">Donax arundinaceus</name>
    <dbReference type="NCBI Taxonomy" id="35708"/>
    <lineage>
        <taxon>Eukaryota</taxon>
        <taxon>Viridiplantae</taxon>
        <taxon>Streptophyta</taxon>
        <taxon>Embryophyta</taxon>
        <taxon>Tracheophyta</taxon>
        <taxon>Spermatophyta</taxon>
        <taxon>Magnoliopsida</taxon>
        <taxon>Liliopsida</taxon>
        <taxon>Poales</taxon>
        <taxon>Poaceae</taxon>
        <taxon>PACMAD clade</taxon>
        <taxon>Arundinoideae</taxon>
        <taxon>Arundineae</taxon>
        <taxon>Arundo</taxon>
    </lineage>
</organism>